<dbReference type="SUPFAM" id="SSF51391">
    <property type="entry name" value="Thiamin phosphate synthase"/>
    <property type="match status" value="1"/>
</dbReference>
<reference evidence="14 15" key="1">
    <citation type="journal article" date="2018" name="Int. J. Syst. Evol. Microbiol.">
        <title>Bifidobacterium catulorum sp. nov., a novel taxon from the faeces of the baby common marmoset (Callithrix jacchus).</title>
        <authorList>
            <person name="Modesto M."/>
            <person name="Michelini S."/>
            <person name="Oki K."/>
            <person name="Biavati B."/>
            <person name="Watanabe K."/>
            <person name="Mattarelli P."/>
        </authorList>
    </citation>
    <scope>NUCLEOTIDE SEQUENCE [LARGE SCALE GENOMIC DNA]</scope>
    <source>
        <strain evidence="14 15">MRM 8.19</strain>
    </source>
</reference>
<dbReference type="InterPro" id="IPR022998">
    <property type="entry name" value="ThiamineP_synth_TenI"/>
</dbReference>
<evidence type="ECO:0000256" key="4">
    <source>
        <dbReference type="ARBA" id="ARBA00022723"/>
    </source>
</evidence>
<dbReference type="CDD" id="cd00564">
    <property type="entry name" value="TMP_TenI"/>
    <property type="match status" value="1"/>
</dbReference>
<dbReference type="HAMAP" id="MF_00097">
    <property type="entry name" value="TMP_synthase"/>
    <property type="match status" value="1"/>
</dbReference>
<evidence type="ECO:0000256" key="8">
    <source>
        <dbReference type="ARBA" id="ARBA00047851"/>
    </source>
</evidence>
<feature type="binding site" evidence="10">
    <location>
        <position position="128"/>
    </location>
    <ligand>
        <name>4-amino-2-methyl-5-(diphosphooxymethyl)pyrimidine</name>
        <dbReference type="ChEBI" id="CHEBI:57841"/>
    </ligand>
</feature>
<dbReference type="InterPro" id="IPR034291">
    <property type="entry name" value="TMP_synthase"/>
</dbReference>
<evidence type="ECO:0000259" key="12">
    <source>
        <dbReference type="Pfam" id="PF01910"/>
    </source>
</evidence>
<evidence type="ECO:0000256" key="3">
    <source>
        <dbReference type="ARBA" id="ARBA00022679"/>
    </source>
</evidence>
<dbReference type="UniPathway" id="UPA00060">
    <property type="reaction ID" value="UER00141"/>
</dbReference>
<feature type="binding site" evidence="10">
    <location>
        <position position="160"/>
    </location>
    <ligand>
        <name>4-amino-2-methyl-5-(diphosphooxymethyl)pyrimidine</name>
        <dbReference type="ChEBI" id="CHEBI:57841"/>
    </ligand>
</feature>
<evidence type="ECO:0000256" key="5">
    <source>
        <dbReference type="ARBA" id="ARBA00022842"/>
    </source>
</evidence>
<dbReference type="GO" id="GO:0009229">
    <property type="term" value="P:thiamine diphosphate biosynthetic process"/>
    <property type="evidence" value="ECO:0007669"/>
    <property type="project" value="UniProtKB-UniRule"/>
</dbReference>
<gene>
    <name evidence="10" type="primary">thiE</name>
    <name evidence="14" type="ORF">DF200_06170</name>
</gene>
<evidence type="ECO:0000256" key="7">
    <source>
        <dbReference type="ARBA" id="ARBA00047334"/>
    </source>
</evidence>
<protein>
    <recommendedName>
        <fullName evidence="10">Thiamine-phosphate synthase</fullName>
        <shortName evidence="10">TP synthase</shortName>
        <shortName evidence="10">TPS</shortName>
        <ecNumber evidence="10">2.5.1.3</ecNumber>
    </recommendedName>
    <alternativeName>
        <fullName evidence="10">Thiamine-phosphate pyrophosphorylase</fullName>
        <shortName evidence="10">TMP pyrophosphorylase</shortName>
        <shortName evidence="10">TMP-PPase</shortName>
    </alternativeName>
</protein>
<dbReference type="Gene3D" id="3.20.20.70">
    <property type="entry name" value="Aldolase class I"/>
    <property type="match status" value="1"/>
</dbReference>
<comment type="pathway">
    <text evidence="2 10">Cofactor biosynthesis; thiamine diphosphate biosynthesis; thiamine phosphate from 4-amino-2-methyl-5-diphosphomethylpyrimidine and 4-methyl-5-(2-phosphoethyl)-thiazole: step 1/1.</text>
</comment>
<sequence length="365" mass="39029">MTFRFPYASMRDSFDLSAYLVLGPDDTNGRPVTEVVRQALDGGATIVQLRAKHADAGEIIDMARDIADVIAEAGKSDTVPLLIDDRLDAVLAARGLGIKVDGVHVGQTDVPAESCRRLLGPDAIVGLSANTTELFDIIDGLPAGVVDYIGAGAVHPTGTKPEATLIEKADDDAGSIAAIARLCEVSAYPVVVGGGVKLADIAPLARTKAAGWFVVSAIAGADDPRLATERLVEAWRSVRGEGRHGHAPRPQATPRGEDNPAERYVNTLAQLTIWPTGVGEELSEYVAQVIDVIRDSGLDNSTHAMSTDIEGDYDAVLAMVKRAAFVLYDHGYRTQVSLQMDMRPGFDHQMKGKVDLVNEILRQKR</sequence>
<dbReference type="Pfam" id="PF02581">
    <property type="entry name" value="TMP-TENI"/>
    <property type="match status" value="1"/>
</dbReference>
<dbReference type="InterPro" id="IPR036206">
    <property type="entry name" value="ThiamineP_synth_sf"/>
</dbReference>
<proteinExistence type="inferred from homology"/>
<feature type="binding site" evidence="10">
    <location>
        <begin position="157"/>
        <end position="159"/>
    </location>
    <ligand>
        <name>2-[(2R,5Z)-2-carboxy-4-methylthiazol-5(2H)-ylidene]ethyl phosphate</name>
        <dbReference type="ChEBI" id="CHEBI:62899"/>
    </ligand>
</feature>
<feature type="binding site" evidence="10">
    <location>
        <begin position="48"/>
        <end position="52"/>
    </location>
    <ligand>
        <name>4-amino-2-methyl-5-(diphosphooxymethyl)pyrimidine</name>
        <dbReference type="ChEBI" id="CHEBI:57841"/>
    </ligand>
</feature>
<dbReference type="EMBL" id="QFFN01000014">
    <property type="protein sequence ID" value="PWG59718.1"/>
    <property type="molecule type" value="Genomic_DNA"/>
</dbReference>
<dbReference type="GO" id="GO:0004789">
    <property type="term" value="F:thiamine-phosphate diphosphorylase activity"/>
    <property type="evidence" value="ECO:0007669"/>
    <property type="project" value="UniProtKB-UniRule"/>
</dbReference>
<comment type="similarity">
    <text evidence="10">Belongs to the thiamine-phosphate synthase family.</text>
</comment>
<evidence type="ECO:0000256" key="11">
    <source>
        <dbReference type="SAM" id="MobiDB-lite"/>
    </source>
</evidence>
<dbReference type="InterPro" id="IPR002767">
    <property type="entry name" value="Thiamine_BP"/>
</dbReference>
<feature type="region of interest" description="Disordered" evidence="11">
    <location>
        <begin position="239"/>
        <end position="260"/>
    </location>
</feature>
<dbReference type="PANTHER" id="PTHR20857">
    <property type="entry name" value="THIAMINE-PHOSPHATE PYROPHOSPHORYLASE"/>
    <property type="match status" value="1"/>
</dbReference>
<dbReference type="Pfam" id="PF01910">
    <property type="entry name" value="Thiamine_BP"/>
    <property type="match status" value="1"/>
</dbReference>
<feature type="domain" description="Thiamine-binding protein" evidence="12">
    <location>
        <begin position="269"/>
        <end position="357"/>
    </location>
</feature>
<dbReference type="EC" id="2.5.1.3" evidence="10"/>
<feature type="binding site" evidence="10">
    <location>
        <begin position="215"/>
        <end position="216"/>
    </location>
    <ligand>
        <name>2-[(2R,5Z)-2-carboxy-4-methylthiazol-5(2H)-ylidene]ethyl phosphate</name>
        <dbReference type="ChEBI" id="CHEBI:62899"/>
    </ligand>
</feature>
<evidence type="ECO:0000256" key="9">
    <source>
        <dbReference type="ARBA" id="ARBA00047883"/>
    </source>
</evidence>
<keyword evidence="4 10" id="KW-0479">Metal-binding</keyword>
<dbReference type="Proteomes" id="UP000245753">
    <property type="component" value="Unassembled WGS sequence"/>
</dbReference>
<dbReference type="InterPro" id="IPR029756">
    <property type="entry name" value="MTH1187/YkoF-like"/>
</dbReference>
<accession>A0A2U2MS77</accession>
<name>A0A2U2MS77_9BIFI</name>
<evidence type="ECO:0000256" key="1">
    <source>
        <dbReference type="ARBA" id="ARBA00003814"/>
    </source>
</evidence>
<dbReference type="OrthoDB" id="34166at2"/>
<comment type="cofactor">
    <cofactor evidence="10">
        <name>Mg(2+)</name>
        <dbReference type="ChEBI" id="CHEBI:18420"/>
    </cofactor>
    <text evidence="10">Binds 1 Mg(2+) ion per subunit.</text>
</comment>
<keyword evidence="5 10" id="KW-0460">Magnesium</keyword>
<evidence type="ECO:0000256" key="2">
    <source>
        <dbReference type="ARBA" id="ARBA00005165"/>
    </source>
</evidence>
<evidence type="ECO:0000256" key="10">
    <source>
        <dbReference type="HAMAP-Rule" id="MF_00097"/>
    </source>
</evidence>
<feature type="domain" description="Thiamine phosphate synthase/TenI" evidence="13">
    <location>
        <begin position="19"/>
        <end position="218"/>
    </location>
</feature>
<dbReference type="GO" id="GO:0000287">
    <property type="term" value="F:magnesium ion binding"/>
    <property type="evidence" value="ECO:0007669"/>
    <property type="project" value="UniProtKB-UniRule"/>
</dbReference>
<dbReference type="GO" id="GO:0005737">
    <property type="term" value="C:cytoplasm"/>
    <property type="evidence" value="ECO:0007669"/>
    <property type="project" value="TreeGrafter"/>
</dbReference>
<keyword evidence="15" id="KW-1185">Reference proteome</keyword>
<dbReference type="GO" id="GO:0009228">
    <property type="term" value="P:thiamine biosynthetic process"/>
    <property type="evidence" value="ECO:0007669"/>
    <property type="project" value="UniProtKB-KW"/>
</dbReference>
<dbReference type="InterPro" id="IPR013785">
    <property type="entry name" value="Aldolase_TIM"/>
</dbReference>
<comment type="function">
    <text evidence="1 10">Condenses 4-methyl-5-(beta-hydroxyethyl)thiazole monophosphate (THZ-P) and 2-methyl-4-amino-5-hydroxymethyl pyrimidine pyrophosphate (HMP-PP) to form thiamine monophosphate (TMP).</text>
</comment>
<feature type="binding site" evidence="10">
    <location>
        <position position="195"/>
    </location>
    <ligand>
        <name>2-[(2R,5Z)-2-carboxy-4-methylthiazol-5(2H)-ylidene]ethyl phosphate</name>
        <dbReference type="ChEBI" id="CHEBI:62899"/>
    </ligand>
</feature>
<feature type="binding site" evidence="10">
    <location>
        <position position="85"/>
    </location>
    <ligand>
        <name>Mg(2+)</name>
        <dbReference type="ChEBI" id="CHEBI:18420"/>
    </ligand>
</feature>
<comment type="catalytic activity">
    <reaction evidence="9 10">
        <text>2-[(2R,5Z)-2-carboxy-4-methylthiazol-5(2H)-ylidene]ethyl phosphate + 4-amino-2-methyl-5-(diphosphooxymethyl)pyrimidine + 2 H(+) = thiamine phosphate + CO2 + diphosphate</text>
        <dbReference type="Rhea" id="RHEA:47844"/>
        <dbReference type="ChEBI" id="CHEBI:15378"/>
        <dbReference type="ChEBI" id="CHEBI:16526"/>
        <dbReference type="ChEBI" id="CHEBI:33019"/>
        <dbReference type="ChEBI" id="CHEBI:37575"/>
        <dbReference type="ChEBI" id="CHEBI:57841"/>
        <dbReference type="ChEBI" id="CHEBI:62899"/>
        <dbReference type="EC" id="2.5.1.3"/>
    </reaction>
</comment>
<dbReference type="SUPFAM" id="SSF89957">
    <property type="entry name" value="MTH1187/YkoF-like"/>
    <property type="match status" value="1"/>
</dbReference>
<keyword evidence="3 10" id="KW-0808">Transferase</keyword>
<dbReference type="Gene3D" id="3.30.70.930">
    <property type="match status" value="1"/>
</dbReference>
<comment type="caution">
    <text evidence="14">The sequence shown here is derived from an EMBL/GenBank/DDBJ whole genome shotgun (WGS) entry which is preliminary data.</text>
</comment>
<feature type="binding site" evidence="10">
    <location>
        <position position="109"/>
    </location>
    <ligand>
        <name>Mg(2+)</name>
        <dbReference type="ChEBI" id="CHEBI:18420"/>
    </ligand>
</feature>
<feature type="binding site" evidence="10">
    <location>
        <position position="84"/>
    </location>
    <ligand>
        <name>4-amino-2-methyl-5-(diphosphooxymethyl)pyrimidine</name>
        <dbReference type="ChEBI" id="CHEBI:57841"/>
    </ligand>
</feature>
<dbReference type="PANTHER" id="PTHR20857:SF23">
    <property type="entry name" value="THIAMINE BIOSYNTHETIC BIFUNCTIONAL ENZYME"/>
    <property type="match status" value="1"/>
</dbReference>
<evidence type="ECO:0000313" key="14">
    <source>
        <dbReference type="EMBL" id="PWG59718.1"/>
    </source>
</evidence>
<dbReference type="AlphaFoldDB" id="A0A2U2MS77"/>
<evidence type="ECO:0000256" key="6">
    <source>
        <dbReference type="ARBA" id="ARBA00022977"/>
    </source>
</evidence>
<evidence type="ECO:0000313" key="15">
    <source>
        <dbReference type="Proteomes" id="UP000245753"/>
    </source>
</evidence>
<evidence type="ECO:0000259" key="13">
    <source>
        <dbReference type="Pfam" id="PF02581"/>
    </source>
</evidence>
<comment type="catalytic activity">
    <reaction evidence="8 10">
        <text>2-(2-carboxy-4-methylthiazol-5-yl)ethyl phosphate + 4-amino-2-methyl-5-(diphosphooxymethyl)pyrimidine + 2 H(+) = thiamine phosphate + CO2 + diphosphate</text>
        <dbReference type="Rhea" id="RHEA:47848"/>
        <dbReference type="ChEBI" id="CHEBI:15378"/>
        <dbReference type="ChEBI" id="CHEBI:16526"/>
        <dbReference type="ChEBI" id="CHEBI:33019"/>
        <dbReference type="ChEBI" id="CHEBI:37575"/>
        <dbReference type="ChEBI" id="CHEBI:57841"/>
        <dbReference type="ChEBI" id="CHEBI:62890"/>
        <dbReference type="EC" id="2.5.1.3"/>
    </reaction>
</comment>
<keyword evidence="6 10" id="KW-0784">Thiamine biosynthesis</keyword>
<dbReference type="NCBIfam" id="TIGR00106">
    <property type="entry name" value="MTH1187 family thiamine-binding protein"/>
    <property type="match status" value="1"/>
</dbReference>
<comment type="catalytic activity">
    <reaction evidence="7 10">
        <text>4-methyl-5-(2-phosphooxyethyl)-thiazole + 4-amino-2-methyl-5-(diphosphooxymethyl)pyrimidine + H(+) = thiamine phosphate + diphosphate</text>
        <dbReference type="Rhea" id="RHEA:22328"/>
        <dbReference type="ChEBI" id="CHEBI:15378"/>
        <dbReference type="ChEBI" id="CHEBI:33019"/>
        <dbReference type="ChEBI" id="CHEBI:37575"/>
        <dbReference type="ChEBI" id="CHEBI:57841"/>
        <dbReference type="ChEBI" id="CHEBI:58296"/>
        <dbReference type="EC" id="2.5.1.3"/>
    </reaction>
</comment>
<organism evidence="14 15">
    <name type="scientific">Bifidobacterium catulorum</name>
    <dbReference type="NCBI Taxonomy" id="1630173"/>
    <lineage>
        <taxon>Bacteria</taxon>
        <taxon>Bacillati</taxon>
        <taxon>Actinomycetota</taxon>
        <taxon>Actinomycetes</taxon>
        <taxon>Bifidobacteriales</taxon>
        <taxon>Bifidobacteriaceae</taxon>
        <taxon>Bifidobacterium</taxon>
    </lineage>
</organism>